<dbReference type="OrthoDB" id="6485570at2759"/>
<dbReference type="InterPro" id="IPR013320">
    <property type="entry name" value="ConA-like_dom_sf"/>
</dbReference>
<proteinExistence type="predicted"/>
<keyword evidence="1 2" id="KW-0430">Lectin</keyword>
<evidence type="ECO:0000313" key="4">
    <source>
        <dbReference type="EMBL" id="RWS21400.1"/>
    </source>
</evidence>
<dbReference type="Proteomes" id="UP000288716">
    <property type="component" value="Unassembled WGS sequence"/>
</dbReference>
<evidence type="ECO:0000313" key="5">
    <source>
        <dbReference type="Proteomes" id="UP000288716"/>
    </source>
</evidence>
<dbReference type="CDD" id="cd00070">
    <property type="entry name" value="GLECT"/>
    <property type="match status" value="1"/>
</dbReference>
<dbReference type="SMART" id="SM00908">
    <property type="entry name" value="Gal-bind_lectin"/>
    <property type="match status" value="1"/>
</dbReference>
<name>A0A443S1J9_9ACAR</name>
<gene>
    <name evidence="4" type="ORF">B4U80_10773</name>
</gene>
<dbReference type="PROSITE" id="PS51304">
    <property type="entry name" value="GALECTIN"/>
    <property type="match status" value="1"/>
</dbReference>
<dbReference type="STRING" id="299467.A0A443S1J9"/>
<dbReference type="SUPFAM" id="SSF49899">
    <property type="entry name" value="Concanavalin A-like lectins/glucanases"/>
    <property type="match status" value="1"/>
</dbReference>
<dbReference type="VEuPathDB" id="VectorBase:LDEU010640"/>
<dbReference type="InterPro" id="IPR001079">
    <property type="entry name" value="Galectin_CRD"/>
</dbReference>
<evidence type="ECO:0000256" key="2">
    <source>
        <dbReference type="RuleBase" id="RU102079"/>
    </source>
</evidence>
<dbReference type="PANTHER" id="PTHR11346:SF147">
    <property type="entry name" value="GALECTIN"/>
    <property type="match status" value="1"/>
</dbReference>
<evidence type="ECO:0000259" key="3">
    <source>
        <dbReference type="PROSITE" id="PS51304"/>
    </source>
</evidence>
<dbReference type="SMART" id="SM00276">
    <property type="entry name" value="GLECT"/>
    <property type="match status" value="1"/>
</dbReference>
<dbReference type="Gene3D" id="2.60.120.200">
    <property type="match status" value="1"/>
</dbReference>
<sequence>FDRRDIVFHLNPRFKEQSVVRNTRINGEWGTEEREQNLIPIKPNERFEIAILVTSKAYRVFINRKHFTDYKHRLPFTSVTNLGLWGDIHVNKVQLRYNPEFSTINDILPFVKSFNDNLIGRIYSKKMPGSIVETLKCLDKQNVRLHLDLSLEEPLKKS</sequence>
<keyword evidence="5" id="KW-1185">Reference proteome</keyword>
<protein>
    <recommendedName>
        <fullName evidence="2">Galectin</fullName>
    </recommendedName>
</protein>
<evidence type="ECO:0000256" key="1">
    <source>
        <dbReference type="ARBA" id="ARBA00022734"/>
    </source>
</evidence>
<comment type="caution">
    <text evidence="4">The sequence shown here is derived from an EMBL/GenBank/DDBJ whole genome shotgun (WGS) entry which is preliminary data.</text>
</comment>
<dbReference type="AlphaFoldDB" id="A0A443S1J9"/>
<feature type="domain" description="Galectin" evidence="3">
    <location>
        <begin position="1"/>
        <end position="96"/>
    </location>
</feature>
<dbReference type="GO" id="GO:0030246">
    <property type="term" value="F:carbohydrate binding"/>
    <property type="evidence" value="ECO:0007669"/>
    <property type="project" value="UniProtKB-UniRule"/>
</dbReference>
<feature type="non-terminal residue" evidence="4">
    <location>
        <position position="1"/>
    </location>
</feature>
<reference evidence="4 5" key="1">
    <citation type="journal article" date="2018" name="Gigascience">
        <title>Genomes of trombidid mites reveal novel predicted allergens and laterally-transferred genes associated with secondary metabolism.</title>
        <authorList>
            <person name="Dong X."/>
            <person name="Chaisiri K."/>
            <person name="Xia D."/>
            <person name="Armstrong S.D."/>
            <person name="Fang Y."/>
            <person name="Donnelly M.J."/>
            <person name="Kadowaki T."/>
            <person name="McGarry J.W."/>
            <person name="Darby A.C."/>
            <person name="Makepeace B.L."/>
        </authorList>
    </citation>
    <scope>NUCLEOTIDE SEQUENCE [LARGE SCALE GENOMIC DNA]</scope>
    <source>
        <strain evidence="4">UoL-UT</strain>
    </source>
</reference>
<dbReference type="PANTHER" id="PTHR11346">
    <property type="entry name" value="GALECTIN"/>
    <property type="match status" value="1"/>
</dbReference>
<dbReference type="EMBL" id="NCKV01012411">
    <property type="protein sequence ID" value="RWS21400.1"/>
    <property type="molecule type" value="Genomic_DNA"/>
</dbReference>
<dbReference type="InterPro" id="IPR044156">
    <property type="entry name" value="Galectin-like"/>
</dbReference>
<organism evidence="4 5">
    <name type="scientific">Leptotrombidium deliense</name>
    <dbReference type="NCBI Taxonomy" id="299467"/>
    <lineage>
        <taxon>Eukaryota</taxon>
        <taxon>Metazoa</taxon>
        <taxon>Ecdysozoa</taxon>
        <taxon>Arthropoda</taxon>
        <taxon>Chelicerata</taxon>
        <taxon>Arachnida</taxon>
        <taxon>Acari</taxon>
        <taxon>Acariformes</taxon>
        <taxon>Trombidiformes</taxon>
        <taxon>Prostigmata</taxon>
        <taxon>Anystina</taxon>
        <taxon>Parasitengona</taxon>
        <taxon>Trombiculoidea</taxon>
        <taxon>Trombiculidae</taxon>
        <taxon>Leptotrombidium</taxon>
    </lineage>
</organism>
<dbReference type="Pfam" id="PF00337">
    <property type="entry name" value="Gal-bind_lectin"/>
    <property type="match status" value="1"/>
</dbReference>
<accession>A0A443S1J9</accession>